<dbReference type="InterPro" id="IPR043129">
    <property type="entry name" value="ATPase_NBD"/>
</dbReference>
<comment type="caution">
    <text evidence="2">The sequence shown here is derived from an EMBL/GenBank/DDBJ whole genome shotgun (WGS) entry which is preliminary data.</text>
</comment>
<dbReference type="PANTHER" id="PTHR43190:SF3">
    <property type="entry name" value="N-ACETYL-D-GLUCOSAMINE KINASE"/>
    <property type="match status" value="1"/>
</dbReference>
<protein>
    <recommendedName>
        <fullName evidence="1">ATPase BadF/BadG/BcrA/BcrD type domain-containing protein</fullName>
    </recommendedName>
</protein>
<dbReference type="EMBL" id="BJNE01000005">
    <property type="protein sequence ID" value="GEC12351.1"/>
    <property type="molecule type" value="Genomic_DNA"/>
</dbReference>
<dbReference type="Gene3D" id="3.30.420.40">
    <property type="match status" value="2"/>
</dbReference>
<gene>
    <name evidence="2" type="ORF">ANI01nite_15540</name>
</gene>
<dbReference type="RefSeq" id="WP_255314458.1">
    <property type="nucleotide sequence ID" value="NZ_BAAAWM010000001.1"/>
</dbReference>
<feature type="domain" description="ATPase BadF/BadG/BcrA/BcrD type" evidence="1">
    <location>
        <begin position="54"/>
        <end position="277"/>
    </location>
</feature>
<dbReference type="InterPro" id="IPR002731">
    <property type="entry name" value="ATPase_BadF"/>
</dbReference>
<dbReference type="PANTHER" id="PTHR43190">
    <property type="entry name" value="N-ACETYL-D-GLUCOSAMINE KINASE"/>
    <property type="match status" value="1"/>
</dbReference>
<dbReference type="InterPro" id="IPR052519">
    <property type="entry name" value="Euk-type_GlcNAc_Kinase"/>
</dbReference>
<reference evidence="2 3" key="1">
    <citation type="submission" date="2019-06" db="EMBL/GenBank/DDBJ databases">
        <title>Whole genome shotgun sequence of Glutamicibacter nicotianae NBRC 14234.</title>
        <authorList>
            <person name="Hosoyama A."/>
            <person name="Uohara A."/>
            <person name="Ohji S."/>
            <person name="Ichikawa N."/>
        </authorList>
    </citation>
    <scope>NUCLEOTIDE SEQUENCE [LARGE SCALE GENOMIC DNA]</scope>
    <source>
        <strain evidence="2 3">NBRC 14234</strain>
    </source>
</reference>
<dbReference type="Pfam" id="PF01869">
    <property type="entry name" value="BcrAD_BadFG"/>
    <property type="match status" value="1"/>
</dbReference>
<dbReference type="SUPFAM" id="SSF53067">
    <property type="entry name" value="Actin-like ATPase domain"/>
    <property type="match status" value="1"/>
</dbReference>
<proteinExistence type="predicted"/>
<name>A0ABQ0RKK8_GLUNI</name>
<dbReference type="Proteomes" id="UP000316242">
    <property type="component" value="Unassembled WGS sequence"/>
</dbReference>
<evidence type="ECO:0000313" key="3">
    <source>
        <dbReference type="Proteomes" id="UP000316242"/>
    </source>
</evidence>
<accession>A0ABQ0RKK8</accession>
<sequence>MNHHLRETQPELGNGLLAVDAGQTGIKLRPHTGAEPGTGSREILLPGVQTHKEILPQLAAAISHAQREAGTPFATIAIGSTGLTREEYDAAKLSAMLEAPRGQRVLLAHDSVTSYLGAFADGPGAVVAAGTGVVTLAVGEKSVARVDGWGNIMGDAGSAYWIGQQVLNCVMRAHDGRGPATALAEPVREQWPDLEEAYISLQSSAARVALVASFARSASELAATDQVAAGICQRAAGELAHSVATALDRVRGKDTGTVQPVACLGGVFGSEPIMSEFSVRLAQLAPSAVLRPAAGSGLDGAAHLASLAAQHPLQSMVSQTVTATDESVQIQC</sequence>
<evidence type="ECO:0000259" key="1">
    <source>
        <dbReference type="Pfam" id="PF01869"/>
    </source>
</evidence>
<organism evidence="2 3">
    <name type="scientific">Glutamicibacter nicotianae</name>
    <name type="common">Arthrobacter nicotianae</name>
    <dbReference type="NCBI Taxonomy" id="37929"/>
    <lineage>
        <taxon>Bacteria</taxon>
        <taxon>Bacillati</taxon>
        <taxon>Actinomycetota</taxon>
        <taxon>Actinomycetes</taxon>
        <taxon>Micrococcales</taxon>
        <taxon>Micrococcaceae</taxon>
        <taxon>Glutamicibacter</taxon>
    </lineage>
</organism>
<evidence type="ECO:0000313" key="2">
    <source>
        <dbReference type="EMBL" id="GEC12351.1"/>
    </source>
</evidence>
<keyword evidence="3" id="KW-1185">Reference proteome</keyword>